<protein>
    <recommendedName>
        <fullName evidence="6">NADH:flavin oxidoreductase/NADH oxidase N-terminal domain-containing protein</fullName>
    </recommendedName>
</protein>
<dbReference type="SUPFAM" id="SSF51395">
    <property type="entry name" value="FMN-linked oxidoreductases"/>
    <property type="match status" value="1"/>
</dbReference>
<evidence type="ECO:0000256" key="5">
    <source>
        <dbReference type="ARBA" id="ARBA00023002"/>
    </source>
</evidence>
<dbReference type="PANTHER" id="PTHR43303">
    <property type="entry name" value="NADPH DEHYDROGENASE C23G7.10C-RELATED"/>
    <property type="match status" value="1"/>
</dbReference>
<comment type="cofactor">
    <cofactor evidence="1">
        <name>FMN</name>
        <dbReference type="ChEBI" id="CHEBI:58210"/>
    </cofactor>
</comment>
<dbReference type="InterPro" id="IPR044152">
    <property type="entry name" value="YqjM-like"/>
</dbReference>
<dbReference type="GO" id="GO:0050661">
    <property type="term" value="F:NADP binding"/>
    <property type="evidence" value="ECO:0007669"/>
    <property type="project" value="InterPro"/>
</dbReference>
<dbReference type="EMBL" id="UINC01110172">
    <property type="protein sequence ID" value="SVC77497.1"/>
    <property type="molecule type" value="Genomic_DNA"/>
</dbReference>
<keyword evidence="3" id="KW-0288">FMN</keyword>
<dbReference type="Gene3D" id="3.20.20.70">
    <property type="entry name" value="Aldolase class I"/>
    <property type="match status" value="1"/>
</dbReference>
<name>A0A382PXA9_9ZZZZ</name>
<gene>
    <name evidence="7" type="ORF">METZ01_LOCUS330351</name>
</gene>
<reference evidence="7" key="1">
    <citation type="submission" date="2018-05" db="EMBL/GenBank/DDBJ databases">
        <authorList>
            <person name="Lanie J.A."/>
            <person name="Ng W.-L."/>
            <person name="Kazmierczak K.M."/>
            <person name="Andrzejewski T.M."/>
            <person name="Davidsen T.M."/>
            <person name="Wayne K.J."/>
            <person name="Tettelin H."/>
            <person name="Glass J.I."/>
            <person name="Rusch D."/>
            <person name="Podicherti R."/>
            <person name="Tsui H.-C.T."/>
            <person name="Winkler M.E."/>
        </authorList>
    </citation>
    <scope>NUCLEOTIDE SEQUENCE</scope>
</reference>
<keyword evidence="4" id="KW-0521">NADP</keyword>
<accession>A0A382PXA9</accession>
<evidence type="ECO:0000256" key="1">
    <source>
        <dbReference type="ARBA" id="ARBA00001917"/>
    </source>
</evidence>
<dbReference type="InterPro" id="IPR013785">
    <property type="entry name" value="Aldolase_TIM"/>
</dbReference>
<evidence type="ECO:0000313" key="7">
    <source>
        <dbReference type="EMBL" id="SVC77497.1"/>
    </source>
</evidence>
<evidence type="ECO:0000256" key="2">
    <source>
        <dbReference type="ARBA" id="ARBA00022630"/>
    </source>
</evidence>
<feature type="non-terminal residue" evidence="7">
    <location>
        <position position="1"/>
    </location>
</feature>
<feature type="domain" description="NADH:flavin oxidoreductase/NADH oxidase N-terminal" evidence="6">
    <location>
        <begin position="237"/>
        <end position="326"/>
    </location>
</feature>
<dbReference type="GO" id="GO:0003959">
    <property type="term" value="F:NADPH dehydrogenase activity"/>
    <property type="evidence" value="ECO:0007669"/>
    <property type="project" value="InterPro"/>
</dbReference>
<sequence length="339" mass="38105">FQTRLQGFCGKRVTGFFRQLAMWKPSQRIKYKPSSGSWPNAAEVRDAKLFQPLDYQALELNDRTWVPAMVPWRALETGEVTEDNIDWYGRFARGKPAALVIEATGIRDVPSGPLLRIGHDRFVPGLSRVVDRVKEESGGYTKLFIQLIDFLAVRRRPEPAKYFDRFLRITDNHRYALKLQNTTDDEVRSALKTLTNRELADVLTGSELESLTHGYRERVTDTHLPHVADLPEQLPALFASAAARARTAGIDGVELHFAHAYTMASFLSRTNNRGDGYGGSPEARVKLALQVIDAVRSEVGPDYVLGARILAEECIEGGSTVEDATFYTEQFARRGLDYL</sequence>
<evidence type="ECO:0000256" key="4">
    <source>
        <dbReference type="ARBA" id="ARBA00022857"/>
    </source>
</evidence>
<dbReference type="GO" id="GO:0010181">
    <property type="term" value="F:FMN binding"/>
    <property type="evidence" value="ECO:0007669"/>
    <property type="project" value="InterPro"/>
</dbReference>
<dbReference type="PANTHER" id="PTHR43303:SF4">
    <property type="entry name" value="NADPH DEHYDROGENASE C23G7.10C-RELATED"/>
    <property type="match status" value="1"/>
</dbReference>
<dbReference type="InterPro" id="IPR001155">
    <property type="entry name" value="OxRdtase_FMN_N"/>
</dbReference>
<proteinExistence type="predicted"/>
<dbReference type="AlphaFoldDB" id="A0A382PXA9"/>
<keyword evidence="2" id="KW-0285">Flavoprotein</keyword>
<feature type="non-terminal residue" evidence="7">
    <location>
        <position position="339"/>
    </location>
</feature>
<organism evidence="7">
    <name type="scientific">marine metagenome</name>
    <dbReference type="NCBI Taxonomy" id="408172"/>
    <lineage>
        <taxon>unclassified sequences</taxon>
        <taxon>metagenomes</taxon>
        <taxon>ecological metagenomes</taxon>
    </lineage>
</organism>
<evidence type="ECO:0000259" key="6">
    <source>
        <dbReference type="Pfam" id="PF00724"/>
    </source>
</evidence>
<evidence type="ECO:0000256" key="3">
    <source>
        <dbReference type="ARBA" id="ARBA00022643"/>
    </source>
</evidence>
<keyword evidence="5" id="KW-0560">Oxidoreductase</keyword>
<dbReference type="Pfam" id="PF00724">
    <property type="entry name" value="Oxidored_FMN"/>
    <property type="match status" value="1"/>
</dbReference>